<dbReference type="EMBL" id="MAYT01000008">
    <property type="protein sequence ID" value="OCA91626.1"/>
    <property type="molecule type" value="Genomic_DNA"/>
</dbReference>
<evidence type="ECO:0000256" key="2">
    <source>
        <dbReference type="ARBA" id="ARBA00010671"/>
    </source>
</evidence>
<comment type="cofactor">
    <cofactor evidence="1">
        <name>pyridoxal 5'-phosphate</name>
        <dbReference type="ChEBI" id="CHEBI:597326"/>
    </cofactor>
</comment>
<accession>A0A1B9B6A0</accession>
<evidence type="ECO:0000256" key="1">
    <source>
        <dbReference type="ARBA" id="ARBA00001933"/>
    </source>
</evidence>
<dbReference type="Proteomes" id="UP000092578">
    <property type="component" value="Unassembled WGS sequence"/>
</dbReference>
<sequence length="480" mass="53861">MKLKQAHTPLIHALQQHIKRQPLSFHVPGHKNGVLTKEWLPADFRNFLPYDVTEITGLDDLHSPEGCILEAQKLLTDLYNTRKSYFLVNGSTVGNLAMVMSVCEEGDIVFVQRNSHKSIFHALKLAKLKPVFLDTAYDSRIQAAGQVSLDTIREAYSRFPSAKAVIFTYPTYYGMIGELEEMIRLAKQHGSFVLVDEAHGPHFTLRSPFPKSSLRLGADIVVHSAHKMLPAMTMGSYLHVQSEKVPIAKLEFYLQALQSSSPSYPIMASLDAARAYLASITEEDQSFMLQMREKLSLQFHKKGIGVVFSDDPLKLLLRKPGYSGYELQKRLEEAEIYTEMADQAQVLCTLPLVKQGETGFFSDVEKKLSQFIIEEREESFLPTVPVPSQKKVSPLALSYGEQKNYQIEWIPVRKAAGRIAAETIIPYPPGIPLMIAGERIFTEQAAAMEKLLTEGVHIQGGQQLQEKKLAVFAEESGNHE</sequence>
<dbReference type="RefSeq" id="WP_065409970.1">
    <property type="nucleotide sequence ID" value="NZ_MAYT01000008.1"/>
</dbReference>
<dbReference type="InterPro" id="IPR015421">
    <property type="entry name" value="PyrdxlP-dep_Trfase_major"/>
</dbReference>
<dbReference type="InterPro" id="IPR015424">
    <property type="entry name" value="PyrdxlP-dep_Trfase"/>
</dbReference>
<name>A0A1B9B6A0_9BACI</name>
<protein>
    <recommendedName>
        <fullName evidence="10">Lysine decarboxylase</fullName>
    </recommendedName>
</protein>
<keyword evidence="3" id="KW-0210">Decarboxylase</keyword>
<evidence type="ECO:0000313" key="9">
    <source>
        <dbReference type="Proteomes" id="UP000092578"/>
    </source>
</evidence>
<keyword evidence="4" id="KW-0663">Pyridoxal phosphate</keyword>
<keyword evidence="9" id="KW-1185">Reference proteome</keyword>
<evidence type="ECO:0000259" key="6">
    <source>
        <dbReference type="Pfam" id="PF01276"/>
    </source>
</evidence>
<evidence type="ECO:0000313" key="8">
    <source>
        <dbReference type="EMBL" id="OCA91626.1"/>
    </source>
</evidence>
<feature type="domain" description="Orn/Lys/Arg decarboxylases family 1 pyridoxal-P attachment site" evidence="6">
    <location>
        <begin position="8"/>
        <end position="283"/>
    </location>
</feature>
<evidence type="ECO:0000256" key="3">
    <source>
        <dbReference type="ARBA" id="ARBA00022793"/>
    </source>
</evidence>
<dbReference type="SUPFAM" id="SSF55904">
    <property type="entry name" value="Ornithine decarboxylase C-terminal domain"/>
    <property type="match status" value="1"/>
</dbReference>
<dbReference type="Gene3D" id="3.90.105.10">
    <property type="entry name" value="Molybdopterin biosynthesis moea protein, domain 2"/>
    <property type="match status" value="1"/>
</dbReference>
<dbReference type="InterPro" id="IPR008286">
    <property type="entry name" value="Prn/Lys/Arg_de-COase_C"/>
</dbReference>
<organism evidence="8 9">
    <name type="scientific">Pseudobacillus wudalianchiensis</name>
    <dbReference type="NCBI Taxonomy" id="1743143"/>
    <lineage>
        <taxon>Bacteria</taxon>
        <taxon>Bacillati</taxon>
        <taxon>Bacillota</taxon>
        <taxon>Bacilli</taxon>
        <taxon>Bacillales</taxon>
        <taxon>Bacillaceae</taxon>
        <taxon>Pseudobacillus</taxon>
    </lineage>
</organism>
<evidence type="ECO:0000256" key="5">
    <source>
        <dbReference type="ARBA" id="ARBA00023239"/>
    </source>
</evidence>
<feature type="domain" description="Orn/Lys/Arg decarboxylase C-terminal" evidence="7">
    <location>
        <begin position="398"/>
        <end position="448"/>
    </location>
</feature>
<dbReference type="SUPFAM" id="SSF53383">
    <property type="entry name" value="PLP-dependent transferases"/>
    <property type="match status" value="1"/>
</dbReference>
<dbReference type="InterPro" id="IPR000310">
    <property type="entry name" value="Orn/Lys/Arg_deCO2ase_major_dom"/>
</dbReference>
<dbReference type="GO" id="GO:0016831">
    <property type="term" value="F:carboxy-lyase activity"/>
    <property type="evidence" value="ECO:0007669"/>
    <property type="project" value="UniProtKB-KW"/>
</dbReference>
<comment type="caution">
    <text evidence="8">The sequence shown here is derived from an EMBL/GenBank/DDBJ whole genome shotgun (WGS) entry which is preliminary data.</text>
</comment>
<evidence type="ECO:0008006" key="10">
    <source>
        <dbReference type="Google" id="ProtNLM"/>
    </source>
</evidence>
<dbReference type="Pfam" id="PF01276">
    <property type="entry name" value="OKR_DC_1"/>
    <property type="match status" value="1"/>
</dbReference>
<comment type="similarity">
    <text evidence="2">Belongs to the Orn/Lys/Arg decarboxylase class-I family.</text>
</comment>
<reference evidence="9" key="1">
    <citation type="submission" date="2016-05" db="EMBL/GenBank/DDBJ databases">
        <authorList>
            <person name="Liu B."/>
            <person name="Wang J."/>
            <person name="Zhu Y."/>
            <person name="Liu G."/>
            <person name="Chen Q."/>
            <person name="Chen Z."/>
            <person name="Lan J."/>
            <person name="Che J."/>
            <person name="Ge C."/>
            <person name="Shi H."/>
            <person name="Pan Z."/>
            <person name="Liu X."/>
        </authorList>
    </citation>
    <scope>NUCLEOTIDE SEQUENCE [LARGE SCALE GENOMIC DNA]</scope>
    <source>
        <strain evidence="9">FJAT-27215</strain>
    </source>
</reference>
<dbReference type="Gene3D" id="3.40.640.10">
    <property type="entry name" value="Type I PLP-dependent aspartate aminotransferase-like (Major domain)"/>
    <property type="match status" value="1"/>
</dbReference>
<dbReference type="InterPro" id="IPR052357">
    <property type="entry name" value="Orn_Lys_Arg_decarboxylase-I"/>
</dbReference>
<keyword evidence="5" id="KW-0456">Lyase</keyword>
<dbReference type="InterPro" id="IPR036633">
    <property type="entry name" value="Prn/Lys/Arg_de-COase_C_sf"/>
</dbReference>
<dbReference type="Pfam" id="PF03711">
    <property type="entry name" value="OKR_DC_1_C"/>
    <property type="match status" value="1"/>
</dbReference>
<evidence type="ECO:0000259" key="7">
    <source>
        <dbReference type="Pfam" id="PF03711"/>
    </source>
</evidence>
<dbReference type="PANTHER" id="PTHR43277:SF3">
    <property type="entry name" value="DECARBOXYLASE, PUTATIVE-RELATED"/>
    <property type="match status" value="1"/>
</dbReference>
<evidence type="ECO:0000256" key="4">
    <source>
        <dbReference type="ARBA" id="ARBA00022898"/>
    </source>
</evidence>
<dbReference type="AlphaFoldDB" id="A0A1B9B6A0"/>
<proteinExistence type="inferred from homology"/>
<dbReference type="PANTHER" id="PTHR43277">
    <property type="entry name" value="ARGININE DECARBOXYLASE"/>
    <property type="match status" value="1"/>
</dbReference>
<gene>
    <name evidence="8" type="ORF">A8F95_21025</name>
</gene>